<dbReference type="InterPro" id="IPR050482">
    <property type="entry name" value="Sensor_HK_TwoCompSys"/>
</dbReference>
<keyword evidence="6" id="KW-0472">Membrane</keyword>
<reference evidence="8 9" key="1">
    <citation type="submission" date="2020-08" db="EMBL/GenBank/DDBJ databases">
        <title>A Genomic Blueprint of the Chicken Gut Microbiome.</title>
        <authorList>
            <person name="Gilroy R."/>
            <person name="Ravi A."/>
            <person name="Getino M."/>
            <person name="Pursley I."/>
            <person name="Horton D.L."/>
            <person name="Alikhan N.-F."/>
            <person name="Baker D."/>
            <person name="Gharbi K."/>
            <person name="Hall N."/>
            <person name="Watson M."/>
            <person name="Adriaenssens E.M."/>
            <person name="Foster-Nyarko E."/>
            <person name="Jarju S."/>
            <person name="Secka A."/>
            <person name="Antonio M."/>
            <person name="Oren A."/>
            <person name="Chaudhuri R."/>
            <person name="La Ragione R.M."/>
            <person name="Hildebrand F."/>
            <person name="Pallen M.J."/>
        </authorList>
    </citation>
    <scope>NUCLEOTIDE SEQUENCE [LARGE SCALE GENOMIC DNA]</scope>
    <source>
        <strain evidence="8 9">Sa1BUA2</strain>
    </source>
</reference>
<feature type="transmembrane region" description="Helical" evidence="6">
    <location>
        <begin position="174"/>
        <end position="195"/>
    </location>
</feature>
<dbReference type="Pfam" id="PF02518">
    <property type="entry name" value="HATPase_c"/>
    <property type="match status" value="1"/>
</dbReference>
<dbReference type="PANTHER" id="PTHR24421">
    <property type="entry name" value="NITRATE/NITRITE SENSOR PROTEIN NARX-RELATED"/>
    <property type="match status" value="1"/>
</dbReference>
<keyword evidence="1" id="KW-0808">Transferase</keyword>
<evidence type="ECO:0000256" key="3">
    <source>
        <dbReference type="ARBA" id="ARBA00022777"/>
    </source>
</evidence>
<name>A0ABR8VS78_9BACI</name>
<evidence type="ECO:0000256" key="6">
    <source>
        <dbReference type="SAM" id="Phobius"/>
    </source>
</evidence>
<dbReference type="EMBL" id="JACSPV010000071">
    <property type="protein sequence ID" value="MBD8007622.1"/>
    <property type="molecule type" value="Genomic_DNA"/>
</dbReference>
<comment type="caution">
    <text evidence="8">The sequence shown here is derived from an EMBL/GenBank/DDBJ whole genome shotgun (WGS) entry which is preliminary data.</text>
</comment>
<dbReference type="CDD" id="cd16917">
    <property type="entry name" value="HATPase_UhpB-NarQ-NarX-like"/>
    <property type="match status" value="1"/>
</dbReference>
<organism evidence="8 9">
    <name type="scientific">Bacillus norwichensis</name>
    <dbReference type="NCBI Taxonomy" id="2762217"/>
    <lineage>
        <taxon>Bacteria</taxon>
        <taxon>Bacillati</taxon>
        <taxon>Bacillota</taxon>
        <taxon>Bacilli</taxon>
        <taxon>Bacillales</taxon>
        <taxon>Bacillaceae</taxon>
        <taxon>Bacillus</taxon>
    </lineage>
</organism>
<dbReference type="SMART" id="SM00387">
    <property type="entry name" value="HATPase_c"/>
    <property type="match status" value="1"/>
</dbReference>
<feature type="transmembrane region" description="Helical" evidence="6">
    <location>
        <begin position="117"/>
        <end position="140"/>
    </location>
</feature>
<gene>
    <name evidence="8" type="ORF">H9631_21500</name>
</gene>
<evidence type="ECO:0000256" key="1">
    <source>
        <dbReference type="ARBA" id="ARBA00022679"/>
    </source>
</evidence>
<dbReference type="InterPro" id="IPR003594">
    <property type="entry name" value="HATPase_dom"/>
</dbReference>
<dbReference type="Gene3D" id="3.30.565.10">
    <property type="entry name" value="Histidine kinase-like ATPase, C-terminal domain"/>
    <property type="match status" value="1"/>
</dbReference>
<sequence>MKWFQKSHIIFSVMVFLMIGLISYFGLLIIQYPLIGIDVEQRNGNWVVEQVYDKGWAARNPIEKGDIVQLINGIDPDEHKTVARFHYLEKAKSITIIDQQAYTNTYAVSYTSEDIQLIIYLLLPILFCLSTFLLGLYFYYGKKEEKNSVMILIAFLFSLGLCYLSAPASARADLIGRITVTMTFPGSLILLIHFLKNYFQQYHLYFVKGSSIKRLYIAYFLLLIALSSNFLFGKIHSFMRMVELGFFIFLVCFLIFLLTRLNIRHKNSEGKVIIQILSTAFVIGFSPFVILYAVPHIFWGRALLSAEITSMFLLIIPLAFVYLQIAEKLFDIEFLLGRLQYYALLSFSFTIFSTIILALTFKIRFISSSAFLFSLFVFIGSILFLYIKEFIDYRMRHHLFSRKNHVESNLYTFFQKTKHETKVERFIEKLMIEVKEVLRVREVHYLKVEESKDLDTWTVQNKRTFSSTSFINEIEQVDWKNCHPGLLIEVRTGFCVVIGENHQMKEVIFCGLKKHKTTLNIQEKIWLKNIAYFSSILLENFQLIEGLFKEIEHYHKKKQVENDSYPSWLSRLLFSLSEKERMNLSIDLHDTILQDQFQLLRDIESIEIKITDPILKNELYLIKETVLDNIHLIRETCNELRPPFLNELGLIQSIQNLIKRVKLSSNFLLHAELDSTIQKIKPEYELTIYRVFQELLNNAMKHSKASVVKISLKNKDEGLILTYLDNGIGICMSELNDSFKTMGIYGIKERVRCMGGEIEIESAPNNGFKVQIIFKQGVN</sequence>
<feature type="transmembrane region" description="Helical" evidence="6">
    <location>
        <begin position="244"/>
        <end position="263"/>
    </location>
</feature>
<feature type="transmembrane region" description="Helical" evidence="6">
    <location>
        <begin position="341"/>
        <end position="359"/>
    </location>
</feature>
<evidence type="ECO:0000313" key="8">
    <source>
        <dbReference type="EMBL" id="MBD8007622.1"/>
    </source>
</evidence>
<dbReference type="InterPro" id="IPR005467">
    <property type="entry name" value="His_kinase_dom"/>
</dbReference>
<keyword evidence="2" id="KW-0547">Nucleotide-binding</keyword>
<feature type="transmembrane region" description="Helical" evidence="6">
    <location>
        <begin position="9"/>
        <end position="30"/>
    </location>
</feature>
<keyword evidence="5" id="KW-0902">Two-component regulatory system</keyword>
<feature type="domain" description="Histidine kinase" evidence="7">
    <location>
        <begin position="688"/>
        <end position="778"/>
    </location>
</feature>
<keyword evidence="9" id="KW-1185">Reference proteome</keyword>
<feature type="transmembrane region" description="Helical" evidence="6">
    <location>
        <begin position="298"/>
        <end position="320"/>
    </location>
</feature>
<dbReference type="SUPFAM" id="SSF55874">
    <property type="entry name" value="ATPase domain of HSP90 chaperone/DNA topoisomerase II/histidine kinase"/>
    <property type="match status" value="1"/>
</dbReference>
<feature type="transmembrane region" description="Helical" evidence="6">
    <location>
        <begin position="215"/>
        <end position="232"/>
    </location>
</feature>
<feature type="transmembrane region" description="Helical" evidence="6">
    <location>
        <begin position="272"/>
        <end position="292"/>
    </location>
</feature>
<evidence type="ECO:0000259" key="7">
    <source>
        <dbReference type="PROSITE" id="PS50109"/>
    </source>
</evidence>
<feature type="transmembrane region" description="Helical" evidence="6">
    <location>
        <begin position="365"/>
        <end position="387"/>
    </location>
</feature>
<dbReference type="Proteomes" id="UP000648182">
    <property type="component" value="Unassembled WGS sequence"/>
</dbReference>
<evidence type="ECO:0000256" key="2">
    <source>
        <dbReference type="ARBA" id="ARBA00022741"/>
    </source>
</evidence>
<keyword evidence="4" id="KW-0067">ATP-binding</keyword>
<evidence type="ECO:0000256" key="4">
    <source>
        <dbReference type="ARBA" id="ARBA00022840"/>
    </source>
</evidence>
<dbReference type="InterPro" id="IPR036890">
    <property type="entry name" value="HATPase_C_sf"/>
</dbReference>
<feature type="transmembrane region" description="Helical" evidence="6">
    <location>
        <begin position="149"/>
        <end position="168"/>
    </location>
</feature>
<evidence type="ECO:0000313" key="9">
    <source>
        <dbReference type="Proteomes" id="UP000648182"/>
    </source>
</evidence>
<accession>A0ABR8VS78</accession>
<dbReference type="PANTHER" id="PTHR24421:SF60">
    <property type="entry name" value="SENSOR HISTIDINE KINASE COMP"/>
    <property type="match status" value="1"/>
</dbReference>
<keyword evidence="3" id="KW-0418">Kinase</keyword>
<keyword evidence="6" id="KW-0812">Transmembrane</keyword>
<proteinExistence type="predicted"/>
<dbReference type="PROSITE" id="PS50109">
    <property type="entry name" value="HIS_KIN"/>
    <property type="match status" value="1"/>
</dbReference>
<keyword evidence="6" id="KW-1133">Transmembrane helix</keyword>
<evidence type="ECO:0000256" key="5">
    <source>
        <dbReference type="ARBA" id="ARBA00023012"/>
    </source>
</evidence>
<protein>
    <recommendedName>
        <fullName evidence="7">Histidine kinase domain-containing protein</fullName>
    </recommendedName>
</protein>